<protein>
    <submittedName>
        <fullName evidence="1">Uncharacterized protein</fullName>
    </submittedName>
</protein>
<name>A0A0E9PQ84_ANGAN</name>
<dbReference type="AlphaFoldDB" id="A0A0E9PQ84"/>
<reference evidence="1" key="2">
    <citation type="journal article" date="2015" name="Fish Shellfish Immunol.">
        <title>Early steps in the European eel (Anguilla anguilla)-Vibrio vulnificus interaction in the gills: Role of the RtxA13 toxin.</title>
        <authorList>
            <person name="Callol A."/>
            <person name="Pajuelo D."/>
            <person name="Ebbesson L."/>
            <person name="Teles M."/>
            <person name="MacKenzie S."/>
            <person name="Amaro C."/>
        </authorList>
    </citation>
    <scope>NUCLEOTIDE SEQUENCE</scope>
</reference>
<organism evidence="1">
    <name type="scientific">Anguilla anguilla</name>
    <name type="common">European freshwater eel</name>
    <name type="synonym">Muraena anguilla</name>
    <dbReference type="NCBI Taxonomy" id="7936"/>
    <lineage>
        <taxon>Eukaryota</taxon>
        <taxon>Metazoa</taxon>
        <taxon>Chordata</taxon>
        <taxon>Craniata</taxon>
        <taxon>Vertebrata</taxon>
        <taxon>Euteleostomi</taxon>
        <taxon>Actinopterygii</taxon>
        <taxon>Neopterygii</taxon>
        <taxon>Teleostei</taxon>
        <taxon>Anguilliformes</taxon>
        <taxon>Anguillidae</taxon>
        <taxon>Anguilla</taxon>
    </lineage>
</organism>
<proteinExistence type="predicted"/>
<accession>A0A0E9PQ84</accession>
<sequence>MAWLYGADRITWLWNGLPPSLSVLSDVLLDCSSCDSKAWSSIMNYSPDIIPKVILQ</sequence>
<evidence type="ECO:0000313" key="1">
    <source>
        <dbReference type="EMBL" id="JAH06225.1"/>
    </source>
</evidence>
<reference evidence="1" key="1">
    <citation type="submission" date="2014-11" db="EMBL/GenBank/DDBJ databases">
        <authorList>
            <person name="Amaro Gonzalez C."/>
        </authorList>
    </citation>
    <scope>NUCLEOTIDE SEQUENCE</scope>
</reference>
<dbReference type="EMBL" id="GBXM01102352">
    <property type="protein sequence ID" value="JAH06225.1"/>
    <property type="molecule type" value="Transcribed_RNA"/>
</dbReference>